<feature type="region of interest" description="Disordered" evidence="1">
    <location>
        <begin position="24"/>
        <end position="46"/>
    </location>
</feature>
<sequence length="46" mass="4771">MSLPSGTARTRCAIRTAATTSRSAVPCIPPRSNSSARTFTCRATSA</sequence>
<gene>
    <name evidence="2" type="ORF">FHG66_05555</name>
</gene>
<protein>
    <submittedName>
        <fullName evidence="2">Uncharacterized protein</fullName>
    </submittedName>
</protein>
<reference evidence="2 3" key="1">
    <citation type="submission" date="2019-06" db="EMBL/GenBank/DDBJ databases">
        <title>YIM 131921 draft genome.</title>
        <authorList>
            <person name="Jiang L."/>
        </authorList>
    </citation>
    <scope>NUCLEOTIDE SEQUENCE [LARGE SCALE GENOMIC DNA]</scope>
    <source>
        <strain evidence="2 3">YIM 131921</strain>
    </source>
</reference>
<accession>A0A5C4N2M0</accession>
<dbReference type="AlphaFoldDB" id="A0A5C4N2M0"/>
<comment type="caution">
    <text evidence="2">The sequence shown here is derived from an EMBL/GenBank/DDBJ whole genome shotgun (WGS) entry which is preliminary data.</text>
</comment>
<dbReference type="Proteomes" id="UP000305887">
    <property type="component" value="Unassembled WGS sequence"/>
</dbReference>
<keyword evidence="3" id="KW-1185">Reference proteome</keyword>
<evidence type="ECO:0000313" key="2">
    <source>
        <dbReference type="EMBL" id="TNC51689.1"/>
    </source>
</evidence>
<feature type="compositionally biased region" description="Polar residues" evidence="1">
    <location>
        <begin position="31"/>
        <end position="46"/>
    </location>
</feature>
<dbReference type="EMBL" id="VDFU01000004">
    <property type="protein sequence ID" value="TNC51689.1"/>
    <property type="molecule type" value="Genomic_DNA"/>
</dbReference>
<evidence type="ECO:0000313" key="3">
    <source>
        <dbReference type="Proteomes" id="UP000305887"/>
    </source>
</evidence>
<organism evidence="2 3">
    <name type="scientific">Rubellimicrobium rubrum</name>
    <dbReference type="NCBI Taxonomy" id="2585369"/>
    <lineage>
        <taxon>Bacteria</taxon>
        <taxon>Pseudomonadati</taxon>
        <taxon>Pseudomonadota</taxon>
        <taxon>Alphaproteobacteria</taxon>
        <taxon>Rhodobacterales</taxon>
        <taxon>Roseobacteraceae</taxon>
        <taxon>Rubellimicrobium</taxon>
    </lineage>
</organism>
<evidence type="ECO:0000256" key="1">
    <source>
        <dbReference type="SAM" id="MobiDB-lite"/>
    </source>
</evidence>
<proteinExistence type="predicted"/>
<name>A0A5C4N2M0_9RHOB</name>